<dbReference type="InterPro" id="IPR036922">
    <property type="entry name" value="Rieske_2Fe-2S_sf"/>
</dbReference>
<evidence type="ECO:0000256" key="2">
    <source>
        <dbReference type="ARBA" id="ARBA00022723"/>
    </source>
</evidence>
<evidence type="ECO:0000256" key="1">
    <source>
        <dbReference type="ARBA" id="ARBA00022714"/>
    </source>
</evidence>
<name>A0ABV9F2W5_9SPHN</name>
<dbReference type="Proteomes" id="UP001595957">
    <property type="component" value="Unassembled WGS sequence"/>
</dbReference>
<evidence type="ECO:0000256" key="3">
    <source>
        <dbReference type="ARBA" id="ARBA00023004"/>
    </source>
</evidence>
<proteinExistence type="predicted"/>
<evidence type="ECO:0000313" key="7">
    <source>
        <dbReference type="Proteomes" id="UP001595957"/>
    </source>
</evidence>
<dbReference type="RefSeq" id="WP_380805715.1">
    <property type="nucleotide sequence ID" value="NZ_JBHSFZ010000033.1"/>
</dbReference>
<protein>
    <submittedName>
        <fullName evidence="6">Rieske (2Fe-2S) protein</fullName>
    </submittedName>
</protein>
<keyword evidence="4" id="KW-0411">Iron-sulfur</keyword>
<keyword evidence="3" id="KW-0408">Iron</keyword>
<keyword evidence="2" id="KW-0479">Metal-binding</keyword>
<dbReference type="Gene3D" id="2.102.10.10">
    <property type="entry name" value="Rieske [2Fe-2S] iron-sulphur domain"/>
    <property type="match status" value="1"/>
</dbReference>
<evidence type="ECO:0000313" key="6">
    <source>
        <dbReference type="EMBL" id="MFC4595483.1"/>
    </source>
</evidence>
<evidence type="ECO:0000259" key="5">
    <source>
        <dbReference type="PROSITE" id="PS51296"/>
    </source>
</evidence>
<dbReference type="PANTHER" id="PTHR21496">
    <property type="entry name" value="FERREDOXIN-RELATED"/>
    <property type="match status" value="1"/>
</dbReference>
<dbReference type="InterPro" id="IPR017941">
    <property type="entry name" value="Rieske_2Fe-2S"/>
</dbReference>
<feature type="domain" description="Rieske" evidence="5">
    <location>
        <begin position="5"/>
        <end position="100"/>
    </location>
</feature>
<reference evidence="7" key="1">
    <citation type="journal article" date="2019" name="Int. J. Syst. Evol. Microbiol.">
        <title>The Global Catalogue of Microorganisms (GCM) 10K type strain sequencing project: providing services to taxonomists for standard genome sequencing and annotation.</title>
        <authorList>
            <consortium name="The Broad Institute Genomics Platform"/>
            <consortium name="The Broad Institute Genome Sequencing Center for Infectious Disease"/>
            <person name="Wu L."/>
            <person name="Ma J."/>
        </authorList>
    </citation>
    <scope>NUCLEOTIDE SEQUENCE [LARGE SCALE GENOMIC DNA]</scope>
    <source>
        <strain evidence="7">NBRC 103632</strain>
    </source>
</reference>
<dbReference type="PROSITE" id="PS51296">
    <property type="entry name" value="RIESKE"/>
    <property type="match status" value="1"/>
</dbReference>
<dbReference type="CDD" id="cd03528">
    <property type="entry name" value="Rieske_RO_ferredoxin"/>
    <property type="match status" value="1"/>
</dbReference>
<accession>A0ABV9F2W5</accession>
<dbReference type="PANTHER" id="PTHR21496:SF23">
    <property type="entry name" value="3-PHENYLPROPIONATE_CINNAMIC ACID DIOXYGENASE FERREDOXIN SUBUNIT"/>
    <property type="match status" value="1"/>
</dbReference>
<keyword evidence="1" id="KW-0001">2Fe-2S</keyword>
<gene>
    <name evidence="6" type="ORF">ACFO3E_14975</name>
</gene>
<comment type="caution">
    <text evidence="6">The sequence shown here is derived from an EMBL/GenBank/DDBJ whole genome shotgun (WGS) entry which is preliminary data.</text>
</comment>
<dbReference type="EMBL" id="JBHSFZ010000033">
    <property type="protein sequence ID" value="MFC4595483.1"/>
    <property type="molecule type" value="Genomic_DNA"/>
</dbReference>
<sequence length="115" mass="12927">MMHFVDVCALQDIPNGKHRAFVIEGVSILIFRINNEVHALENRCTHLDFPLQGGRQIGSTIVCRKHGARFDICTGKAVVGPAVDPVRRFEARIHHGRVEVQPGKTVVRHLFRKAI</sequence>
<organism evidence="6 7">
    <name type="scientific">Sphingobium tyrosinilyticum</name>
    <dbReference type="NCBI Taxonomy" id="2715436"/>
    <lineage>
        <taxon>Bacteria</taxon>
        <taxon>Pseudomonadati</taxon>
        <taxon>Pseudomonadota</taxon>
        <taxon>Alphaproteobacteria</taxon>
        <taxon>Sphingomonadales</taxon>
        <taxon>Sphingomonadaceae</taxon>
        <taxon>Sphingobium</taxon>
    </lineage>
</organism>
<dbReference type="SUPFAM" id="SSF50022">
    <property type="entry name" value="ISP domain"/>
    <property type="match status" value="1"/>
</dbReference>
<evidence type="ECO:0000256" key="4">
    <source>
        <dbReference type="ARBA" id="ARBA00023014"/>
    </source>
</evidence>
<keyword evidence="7" id="KW-1185">Reference proteome</keyword>
<dbReference type="Pfam" id="PF00355">
    <property type="entry name" value="Rieske"/>
    <property type="match status" value="1"/>
</dbReference>